<evidence type="ECO:0000313" key="1">
    <source>
        <dbReference type="Ensembl" id="ENSPNYP00000000023.1"/>
    </source>
</evidence>
<organism evidence="1">
    <name type="scientific">Pundamilia nyererei</name>
    <dbReference type="NCBI Taxonomy" id="303518"/>
    <lineage>
        <taxon>Eukaryota</taxon>
        <taxon>Metazoa</taxon>
        <taxon>Chordata</taxon>
        <taxon>Craniata</taxon>
        <taxon>Vertebrata</taxon>
        <taxon>Euteleostomi</taxon>
        <taxon>Actinopterygii</taxon>
        <taxon>Neopterygii</taxon>
        <taxon>Teleostei</taxon>
        <taxon>Neoteleostei</taxon>
        <taxon>Acanthomorphata</taxon>
        <taxon>Ovalentaria</taxon>
        <taxon>Cichlomorphae</taxon>
        <taxon>Cichliformes</taxon>
        <taxon>Cichlidae</taxon>
        <taxon>African cichlids</taxon>
        <taxon>Pseudocrenilabrinae</taxon>
        <taxon>Haplochromini</taxon>
        <taxon>Pundamilia</taxon>
    </lineage>
</organism>
<proteinExistence type="predicted"/>
<sequence>MCCSYNTRVFNVKTSEVVDLATATDEAIIQRSNKETTMGIYIIKSRDANDSPEDIGIVLEGQRVWQDLDNYTLAPAMMFGIMYTLNLTYPLEKYTFENSLSKKAQVFRTRLYD</sequence>
<dbReference type="AlphaFoldDB" id="A0A3B4EQG0"/>
<dbReference type="STRING" id="303518.ENSPNYP00000000023"/>
<dbReference type="GeneTree" id="ENSGT01030000235100"/>
<accession>A0A3B4EQG0</accession>
<reference evidence="1" key="1">
    <citation type="submission" date="2023-09" db="UniProtKB">
        <authorList>
            <consortium name="Ensembl"/>
        </authorList>
    </citation>
    <scope>IDENTIFICATION</scope>
</reference>
<name>A0A3B4EQG0_9CICH</name>
<dbReference type="Ensembl" id="ENSPNYT00000000024.1">
    <property type="protein sequence ID" value="ENSPNYP00000000023.1"/>
    <property type="gene ID" value="ENSPNYG00000000016.1"/>
</dbReference>
<protein>
    <submittedName>
        <fullName evidence="1">Uncharacterized protein</fullName>
    </submittedName>
</protein>